<organism evidence="2 3">
    <name type="scientific">Paralvinella palmiformis</name>
    <dbReference type="NCBI Taxonomy" id="53620"/>
    <lineage>
        <taxon>Eukaryota</taxon>
        <taxon>Metazoa</taxon>
        <taxon>Spiralia</taxon>
        <taxon>Lophotrochozoa</taxon>
        <taxon>Annelida</taxon>
        <taxon>Polychaeta</taxon>
        <taxon>Sedentaria</taxon>
        <taxon>Canalipalpata</taxon>
        <taxon>Terebellida</taxon>
        <taxon>Terebelliformia</taxon>
        <taxon>Alvinellidae</taxon>
        <taxon>Paralvinella</taxon>
    </lineage>
</organism>
<reference evidence="2" key="1">
    <citation type="journal article" date="2023" name="Mol. Biol. Evol.">
        <title>Third-Generation Sequencing Reveals the Adaptive Role of the Epigenome in Three Deep-Sea Polychaetes.</title>
        <authorList>
            <person name="Perez M."/>
            <person name="Aroh O."/>
            <person name="Sun Y."/>
            <person name="Lan Y."/>
            <person name="Juniper S.K."/>
            <person name="Young C.R."/>
            <person name="Angers B."/>
            <person name="Qian P.Y."/>
        </authorList>
    </citation>
    <scope>NUCLEOTIDE SEQUENCE</scope>
    <source>
        <strain evidence="2">P08H-3</strain>
    </source>
</reference>
<protein>
    <submittedName>
        <fullName evidence="2">Uncharacterized protein</fullName>
    </submittedName>
</protein>
<gene>
    <name evidence="2" type="ORF">LSH36_1550g00002</name>
</gene>
<name>A0AAD9MQ10_9ANNE</name>
<dbReference type="Proteomes" id="UP001208570">
    <property type="component" value="Unassembled WGS sequence"/>
</dbReference>
<evidence type="ECO:0000256" key="1">
    <source>
        <dbReference type="SAM" id="MobiDB-lite"/>
    </source>
</evidence>
<keyword evidence="3" id="KW-1185">Reference proteome</keyword>
<dbReference type="EMBL" id="JAODUP010001551">
    <property type="protein sequence ID" value="KAK2139928.1"/>
    <property type="molecule type" value="Genomic_DNA"/>
</dbReference>
<feature type="region of interest" description="Disordered" evidence="1">
    <location>
        <begin position="1"/>
        <end position="20"/>
    </location>
</feature>
<sequence>MIKKQARTNSRHTSQNADLEEIKFRDMSQNEVETIDSFHIRLRQRSVNCEFPDVDQEIGTRSYGEAKHKTLRTYAIGHPGKSLPDVYTYARALEVSTEHI</sequence>
<proteinExistence type="predicted"/>
<comment type="caution">
    <text evidence="2">The sequence shown here is derived from an EMBL/GenBank/DDBJ whole genome shotgun (WGS) entry which is preliminary data.</text>
</comment>
<accession>A0AAD9MQ10</accession>
<feature type="compositionally biased region" description="Basic residues" evidence="1">
    <location>
        <begin position="1"/>
        <end position="10"/>
    </location>
</feature>
<evidence type="ECO:0000313" key="2">
    <source>
        <dbReference type="EMBL" id="KAK2139928.1"/>
    </source>
</evidence>
<dbReference type="AlphaFoldDB" id="A0AAD9MQ10"/>
<evidence type="ECO:0000313" key="3">
    <source>
        <dbReference type="Proteomes" id="UP001208570"/>
    </source>
</evidence>